<organism evidence="1 2">
    <name type="scientific">Portunus trituberculatus</name>
    <name type="common">Swimming crab</name>
    <name type="synonym">Neptunus trituberculatus</name>
    <dbReference type="NCBI Taxonomy" id="210409"/>
    <lineage>
        <taxon>Eukaryota</taxon>
        <taxon>Metazoa</taxon>
        <taxon>Ecdysozoa</taxon>
        <taxon>Arthropoda</taxon>
        <taxon>Crustacea</taxon>
        <taxon>Multicrustacea</taxon>
        <taxon>Malacostraca</taxon>
        <taxon>Eumalacostraca</taxon>
        <taxon>Eucarida</taxon>
        <taxon>Decapoda</taxon>
        <taxon>Pleocyemata</taxon>
        <taxon>Brachyura</taxon>
        <taxon>Eubrachyura</taxon>
        <taxon>Portunoidea</taxon>
        <taxon>Portunidae</taxon>
        <taxon>Portuninae</taxon>
        <taxon>Portunus</taxon>
    </lineage>
</organism>
<dbReference type="Proteomes" id="UP000324222">
    <property type="component" value="Unassembled WGS sequence"/>
</dbReference>
<accession>A0A5B7JXQ9</accession>
<comment type="caution">
    <text evidence="1">The sequence shown here is derived from an EMBL/GenBank/DDBJ whole genome shotgun (WGS) entry which is preliminary data.</text>
</comment>
<gene>
    <name evidence="1" type="ORF">E2C01_094754</name>
</gene>
<proteinExistence type="predicted"/>
<evidence type="ECO:0000313" key="2">
    <source>
        <dbReference type="Proteomes" id="UP000324222"/>
    </source>
</evidence>
<protein>
    <submittedName>
        <fullName evidence="1">Uncharacterized protein</fullName>
    </submittedName>
</protein>
<dbReference type="EMBL" id="VSRR010117958">
    <property type="protein sequence ID" value="MPC99345.1"/>
    <property type="molecule type" value="Genomic_DNA"/>
</dbReference>
<name>A0A5B7JXQ9_PORTR</name>
<reference evidence="1 2" key="1">
    <citation type="submission" date="2019-05" db="EMBL/GenBank/DDBJ databases">
        <title>Another draft genome of Portunus trituberculatus and its Hox gene families provides insights of decapod evolution.</title>
        <authorList>
            <person name="Jeong J.-H."/>
            <person name="Song I."/>
            <person name="Kim S."/>
            <person name="Choi T."/>
            <person name="Kim D."/>
            <person name="Ryu S."/>
            <person name="Kim W."/>
        </authorList>
    </citation>
    <scope>NUCLEOTIDE SEQUENCE [LARGE SCALE GENOMIC DNA]</scope>
    <source>
        <tissue evidence="1">Muscle</tissue>
    </source>
</reference>
<sequence>MNQNELEWVVTRGGRVGTEWDVRKWKSEIDKDVKSVGLNEWRNEMERKTTLKWYKVKEAPIKGCQMSDSEEGETVEHVMLECVKYARDRSCRSKGPGSGVMPSRL</sequence>
<evidence type="ECO:0000313" key="1">
    <source>
        <dbReference type="EMBL" id="MPC99345.1"/>
    </source>
</evidence>
<dbReference type="AlphaFoldDB" id="A0A5B7JXQ9"/>
<keyword evidence="2" id="KW-1185">Reference proteome</keyword>